<reference evidence="2 3" key="1">
    <citation type="submission" date="2019-03" db="EMBL/GenBank/DDBJ databases">
        <title>Genomic Encyclopedia of Type Strains, Phase IV (KMG-IV): sequencing the most valuable type-strain genomes for metagenomic binning, comparative biology and taxonomic classification.</title>
        <authorList>
            <person name="Goeker M."/>
        </authorList>
    </citation>
    <scope>NUCLEOTIDE SEQUENCE [LARGE SCALE GENOMIC DNA]</scope>
    <source>
        <strain evidence="2 3">DSM 100059</strain>
    </source>
</reference>
<gene>
    <name evidence="2" type="ORF">EDB95_5064</name>
</gene>
<keyword evidence="3" id="KW-1185">Reference proteome</keyword>
<evidence type="ECO:0000313" key="3">
    <source>
        <dbReference type="Proteomes" id="UP000294498"/>
    </source>
</evidence>
<keyword evidence="1" id="KW-0812">Transmembrane</keyword>
<feature type="transmembrane region" description="Helical" evidence="1">
    <location>
        <begin position="6"/>
        <end position="30"/>
    </location>
</feature>
<sequence length="155" mass="17097">MSSVLYSTFLTLHIAGFTLLGGILLADFVAFSRFWKVWDRDPAQALLTRQITAGFPPLIRIGAAVLILAGIGMMALTHGIFGEQTWFRIKIVLVVLIIITGIIGGRLQGVQLKKLLDADSTAKTPAVLRARIRFFHIVQITLVMGVFLLSAFRFN</sequence>
<feature type="transmembrane region" description="Helical" evidence="1">
    <location>
        <begin position="87"/>
        <end position="105"/>
    </location>
</feature>
<feature type="transmembrane region" description="Helical" evidence="1">
    <location>
        <begin position="134"/>
        <end position="154"/>
    </location>
</feature>
<dbReference type="OrthoDB" id="671232at2"/>
<proteinExistence type="predicted"/>
<keyword evidence="1" id="KW-0472">Membrane</keyword>
<evidence type="ECO:0000256" key="1">
    <source>
        <dbReference type="SAM" id="Phobius"/>
    </source>
</evidence>
<keyword evidence="1" id="KW-1133">Transmembrane helix</keyword>
<evidence type="ECO:0000313" key="2">
    <source>
        <dbReference type="EMBL" id="TDW97219.1"/>
    </source>
</evidence>
<accession>A0A4R8DHL9</accession>
<dbReference type="EMBL" id="SODV01000002">
    <property type="protein sequence ID" value="TDW97219.1"/>
    <property type="molecule type" value="Genomic_DNA"/>
</dbReference>
<dbReference type="RefSeq" id="WP_133999061.1">
    <property type="nucleotide sequence ID" value="NZ_SODV01000002.1"/>
</dbReference>
<dbReference type="AlphaFoldDB" id="A0A4R8DHL9"/>
<organism evidence="2 3">
    <name type="scientific">Dinghuibacter silviterrae</name>
    <dbReference type="NCBI Taxonomy" id="1539049"/>
    <lineage>
        <taxon>Bacteria</taxon>
        <taxon>Pseudomonadati</taxon>
        <taxon>Bacteroidota</taxon>
        <taxon>Chitinophagia</taxon>
        <taxon>Chitinophagales</taxon>
        <taxon>Chitinophagaceae</taxon>
        <taxon>Dinghuibacter</taxon>
    </lineage>
</organism>
<comment type="caution">
    <text evidence="2">The sequence shown here is derived from an EMBL/GenBank/DDBJ whole genome shotgun (WGS) entry which is preliminary data.</text>
</comment>
<protein>
    <submittedName>
        <fullName evidence="2">Uncharacterized protein</fullName>
    </submittedName>
</protein>
<name>A0A4R8DHL9_9BACT</name>
<feature type="transmembrane region" description="Helical" evidence="1">
    <location>
        <begin position="58"/>
        <end position="81"/>
    </location>
</feature>
<dbReference type="Proteomes" id="UP000294498">
    <property type="component" value="Unassembled WGS sequence"/>
</dbReference>